<accession>A0AA40AW19</accession>
<dbReference type="AlphaFoldDB" id="A0AA40AW19"/>
<dbReference type="RefSeq" id="XP_060298950.1">
    <property type="nucleotide sequence ID" value="XM_060435783.1"/>
</dbReference>
<keyword evidence="2" id="KW-1185">Reference proteome</keyword>
<evidence type="ECO:0000313" key="1">
    <source>
        <dbReference type="EMBL" id="KAK0723026.1"/>
    </source>
</evidence>
<gene>
    <name evidence="1" type="ORF">B0T26DRAFT_603361</name>
</gene>
<dbReference type="GeneID" id="85319053"/>
<reference evidence="1" key="1">
    <citation type="submission" date="2023-06" db="EMBL/GenBank/DDBJ databases">
        <title>Genome-scale phylogeny and comparative genomics of the fungal order Sordariales.</title>
        <authorList>
            <consortium name="Lawrence Berkeley National Laboratory"/>
            <person name="Hensen N."/>
            <person name="Bonometti L."/>
            <person name="Westerberg I."/>
            <person name="Brannstrom I.O."/>
            <person name="Guillou S."/>
            <person name="Cros-Aarteil S."/>
            <person name="Calhoun S."/>
            <person name="Haridas S."/>
            <person name="Kuo A."/>
            <person name="Mondo S."/>
            <person name="Pangilinan J."/>
            <person name="Riley R."/>
            <person name="LaButti K."/>
            <person name="Andreopoulos B."/>
            <person name="Lipzen A."/>
            <person name="Chen C."/>
            <person name="Yanf M."/>
            <person name="Daum C."/>
            <person name="Ng V."/>
            <person name="Clum A."/>
            <person name="Steindorff A."/>
            <person name="Ohm R."/>
            <person name="Martin F."/>
            <person name="Silar P."/>
            <person name="Natvig D."/>
            <person name="Lalanne C."/>
            <person name="Gautier V."/>
            <person name="Ament-velasquez S.L."/>
            <person name="Kruys A."/>
            <person name="Hutchinson M.I."/>
            <person name="Powell A.J."/>
            <person name="Barry K."/>
            <person name="Miller A.N."/>
            <person name="Grigoriev I.V."/>
            <person name="Debuchy R."/>
            <person name="Gladieux P."/>
            <person name="Thoren M.H."/>
            <person name="Johannesson H."/>
        </authorList>
    </citation>
    <scope>NUCLEOTIDE SEQUENCE</scope>
    <source>
        <strain evidence="1">SMH2392-1A</strain>
    </source>
</reference>
<feature type="non-terminal residue" evidence="1">
    <location>
        <position position="1"/>
    </location>
</feature>
<feature type="non-terminal residue" evidence="1">
    <location>
        <position position="196"/>
    </location>
</feature>
<name>A0AA40AW19_9PEZI</name>
<proteinExistence type="predicted"/>
<dbReference type="Proteomes" id="UP001172101">
    <property type="component" value="Unassembled WGS sequence"/>
</dbReference>
<comment type="caution">
    <text evidence="1">The sequence shown here is derived from an EMBL/GenBank/DDBJ whole genome shotgun (WGS) entry which is preliminary data.</text>
</comment>
<organism evidence="1 2">
    <name type="scientific">Lasiosphaeria miniovina</name>
    <dbReference type="NCBI Taxonomy" id="1954250"/>
    <lineage>
        <taxon>Eukaryota</taxon>
        <taxon>Fungi</taxon>
        <taxon>Dikarya</taxon>
        <taxon>Ascomycota</taxon>
        <taxon>Pezizomycotina</taxon>
        <taxon>Sordariomycetes</taxon>
        <taxon>Sordariomycetidae</taxon>
        <taxon>Sordariales</taxon>
        <taxon>Lasiosphaeriaceae</taxon>
        <taxon>Lasiosphaeria</taxon>
    </lineage>
</organism>
<protein>
    <submittedName>
        <fullName evidence="1">Uncharacterized protein</fullName>
    </submittedName>
</protein>
<sequence length="196" mass="21680">ACSHSGMTRLYTDAVECPRCGRPCDMGYLLRCVMDRDAIIMNAKEKGFPVSFDEVGETFEDQMSLGKHGADARSDRYSVLREMTAEQLHTYTPEQLITVMQQRESVHAAITKDRSNVSGAARRKFPDDAKPWVPDSRYECQFKACLGCFRQGIDKSKTGIDAIVEGDISPGLATGFAFSQLGERPVMDARVVANLG</sequence>
<evidence type="ECO:0000313" key="2">
    <source>
        <dbReference type="Proteomes" id="UP001172101"/>
    </source>
</evidence>
<dbReference type="EMBL" id="JAUIRO010000003">
    <property type="protein sequence ID" value="KAK0723026.1"/>
    <property type="molecule type" value="Genomic_DNA"/>
</dbReference>